<evidence type="ECO:0000256" key="1">
    <source>
        <dbReference type="SAM" id="SignalP"/>
    </source>
</evidence>
<dbReference type="RefSeq" id="WP_312742589.1">
    <property type="nucleotide sequence ID" value="NZ_CP116968.1"/>
</dbReference>
<gene>
    <name evidence="2" type="ORF">PQG83_14845</name>
</gene>
<reference evidence="2 3" key="1">
    <citation type="submission" date="2023-01" db="EMBL/GenBank/DDBJ databases">
        <title>Cultivation and genomic characterization of new, ubiquitous marine nitrite-oxidizing bacteria from the Nitrospirales.</title>
        <authorList>
            <person name="Mueller A.J."/>
            <person name="Daebeler A."/>
            <person name="Herbold C.W."/>
            <person name="Kirkegaard R.H."/>
            <person name="Daims H."/>
        </authorList>
    </citation>
    <scope>NUCLEOTIDE SEQUENCE [LARGE SCALE GENOMIC DNA]</scope>
    <source>
        <strain evidence="2 3">DK</strain>
    </source>
</reference>
<keyword evidence="1" id="KW-0732">Signal</keyword>
<proteinExistence type="predicted"/>
<accession>A0AA96GFV9</accession>
<protein>
    <recommendedName>
        <fullName evidence="4">Lipoprotein</fullName>
    </recommendedName>
</protein>
<evidence type="ECO:0000313" key="3">
    <source>
        <dbReference type="Proteomes" id="UP001302494"/>
    </source>
</evidence>
<keyword evidence="3" id="KW-1185">Reference proteome</keyword>
<dbReference type="PROSITE" id="PS51257">
    <property type="entry name" value="PROKAR_LIPOPROTEIN"/>
    <property type="match status" value="1"/>
</dbReference>
<dbReference type="KEGG" id="nneo:PQG83_14845"/>
<dbReference type="Proteomes" id="UP001302494">
    <property type="component" value="Chromosome"/>
</dbReference>
<organism evidence="2 3">
    <name type="scientific">Candidatus Nitrospira neomarina</name>
    <dbReference type="NCBI Taxonomy" id="3020899"/>
    <lineage>
        <taxon>Bacteria</taxon>
        <taxon>Pseudomonadati</taxon>
        <taxon>Nitrospirota</taxon>
        <taxon>Nitrospiria</taxon>
        <taxon>Nitrospirales</taxon>
        <taxon>Nitrospiraceae</taxon>
        <taxon>Nitrospira</taxon>
    </lineage>
</organism>
<dbReference type="AlphaFoldDB" id="A0AA96GFV9"/>
<name>A0AA96GFV9_9BACT</name>
<dbReference type="EMBL" id="CP116968">
    <property type="protein sequence ID" value="WNM61028.1"/>
    <property type="molecule type" value="Genomic_DNA"/>
</dbReference>
<evidence type="ECO:0000313" key="2">
    <source>
        <dbReference type="EMBL" id="WNM61028.1"/>
    </source>
</evidence>
<feature type="chain" id="PRO_5041659663" description="Lipoprotein" evidence="1">
    <location>
        <begin position="29"/>
        <end position="82"/>
    </location>
</feature>
<feature type="signal peptide" evidence="1">
    <location>
        <begin position="1"/>
        <end position="28"/>
    </location>
</feature>
<evidence type="ECO:0008006" key="4">
    <source>
        <dbReference type="Google" id="ProtNLM"/>
    </source>
</evidence>
<sequence>MRQIFRTPTRYFNIFCILALFFSSGCGAVGPPIPPEKVGIEAKRLKQQQDQAKTEGDFAQDPLNVPLEEAVELPTVYPIDTR</sequence>